<proteinExistence type="predicted"/>
<protein>
    <recommendedName>
        <fullName evidence="2">AbiEi antitoxin C-terminal domain-containing protein</fullName>
    </recommendedName>
</protein>
<reference evidence="1" key="1">
    <citation type="journal article" date="2015" name="Nature">
        <title>Complex archaea that bridge the gap between prokaryotes and eukaryotes.</title>
        <authorList>
            <person name="Spang A."/>
            <person name="Saw J.H."/>
            <person name="Jorgensen S.L."/>
            <person name="Zaremba-Niedzwiedzka K."/>
            <person name="Martijn J."/>
            <person name="Lind A.E."/>
            <person name="van Eijk R."/>
            <person name="Schleper C."/>
            <person name="Guy L."/>
            <person name="Ettema T.J."/>
        </authorList>
    </citation>
    <scope>NUCLEOTIDE SEQUENCE</scope>
</reference>
<gene>
    <name evidence="1" type="ORF">LCGC14_1647360</name>
</gene>
<evidence type="ECO:0008006" key="2">
    <source>
        <dbReference type="Google" id="ProtNLM"/>
    </source>
</evidence>
<name>A0A0F9HXU4_9ZZZZ</name>
<dbReference type="AlphaFoldDB" id="A0A0F9HXU4"/>
<accession>A0A0F9HXU4</accession>
<sequence>MRPTSLQKARFKIKAAVGRLKPDVVTYTDLATMLSRNRARWDLANRLSVSDFLSFVCSNAPLRKVTLKFPHRTETRYIWDDTSVYQLAMSLRHNGYFSHHTAMSLHDLTDQLPKTIYINFEQSPKRWAGSDLEQSRIDLAFKRKPRVSRCVATYNNYQLRVLSGMYTGEMGVSDLEDSQGFPIRVTSIERTLIDIAVRPFYAGGVFEVLDAYRRAKPFVDIEKLVGMLRRLEYRYPFHQAIGCYMDKAGVYSKNDIAMLREFGFDFDFYLTYQMSKPVYLEKWRLFVPHGF</sequence>
<comment type="caution">
    <text evidence="1">The sequence shown here is derived from an EMBL/GenBank/DDBJ whole genome shotgun (WGS) entry which is preliminary data.</text>
</comment>
<evidence type="ECO:0000313" key="1">
    <source>
        <dbReference type="EMBL" id="KKM20251.1"/>
    </source>
</evidence>
<organism evidence="1">
    <name type="scientific">marine sediment metagenome</name>
    <dbReference type="NCBI Taxonomy" id="412755"/>
    <lineage>
        <taxon>unclassified sequences</taxon>
        <taxon>metagenomes</taxon>
        <taxon>ecological metagenomes</taxon>
    </lineage>
</organism>
<dbReference type="EMBL" id="LAZR01013807">
    <property type="protein sequence ID" value="KKM20251.1"/>
    <property type="molecule type" value="Genomic_DNA"/>
</dbReference>